<evidence type="ECO:0000313" key="2">
    <source>
        <dbReference type="Proteomes" id="UP001194746"/>
    </source>
</evidence>
<reference evidence="1" key="1">
    <citation type="journal article" date="2019" name="Beilstein J. Org. Chem.">
        <title>Nanangenines: drimane sesquiterpenoids as the dominant metabolite cohort of a novel Australian fungus, Aspergillus nanangensis.</title>
        <authorList>
            <person name="Lacey H.J."/>
            <person name="Gilchrist C.L.M."/>
            <person name="Crombie A."/>
            <person name="Kalaitzis J.A."/>
            <person name="Vuong D."/>
            <person name="Rutledge P.J."/>
            <person name="Turner P."/>
            <person name="Pitt J.I."/>
            <person name="Lacey E."/>
            <person name="Chooi Y.H."/>
            <person name="Piggott A.M."/>
        </authorList>
    </citation>
    <scope>NUCLEOTIDE SEQUENCE</scope>
    <source>
        <strain evidence="1">MST-FP2251</strain>
    </source>
</reference>
<name>A0AAD4CQV4_ASPNN</name>
<dbReference type="AlphaFoldDB" id="A0AAD4CQV4"/>
<sequence>MISSFFRMPEAEAIDFFSYQTYIEQRPKITYSRLPRLAVLVHLVPIHPPNHHEVVLSFRFRRYIFRSLQRRHSRKPQADCPECVCTSVIEKDVINYSSITADTSTETFTETTTKTITPSAERLTVSAEDFTLPPTTVTTETTITSTELSEVFVTIPATTTTVTATLEYLEQIPSLISTCADQIISISTSQMVLPCTLSPSSG</sequence>
<accession>A0AAD4CQV4</accession>
<organism evidence="1 2">
    <name type="scientific">Aspergillus nanangensis</name>
    <dbReference type="NCBI Taxonomy" id="2582783"/>
    <lineage>
        <taxon>Eukaryota</taxon>
        <taxon>Fungi</taxon>
        <taxon>Dikarya</taxon>
        <taxon>Ascomycota</taxon>
        <taxon>Pezizomycotina</taxon>
        <taxon>Eurotiomycetes</taxon>
        <taxon>Eurotiomycetidae</taxon>
        <taxon>Eurotiales</taxon>
        <taxon>Aspergillaceae</taxon>
        <taxon>Aspergillus</taxon>
        <taxon>Aspergillus subgen. Circumdati</taxon>
    </lineage>
</organism>
<dbReference type="EMBL" id="VCAU01000023">
    <property type="protein sequence ID" value="KAF9890782.1"/>
    <property type="molecule type" value="Genomic_DNA"/>
</dbReference>
<evidence type="ECO:0000313" key="1">
    <source>
        <dbReference type="EMBL" id="KAF9890782.1"/>
    </source>
</evidence>
<protein>
    <submittedName>
        <fullName evidence="1">Uncharacterized protein</fullName>
    </submittedName>
</protein>
<gene>
    <name evidence="1" type="ORF">FE257_005352</name>
</gene>
<keyword evidence="2" id="KW-1185">Reference proteome</keyword>
<reference evidence="1" key="2">
    <citation type="submission" date="2020-02" db="EMBL/GenBank/DDBJ databases">
        <authorList>
            <person name="Gilchrist C.L.M."/>
            <person name="Chooi Y.-H."/>
        </authorList>
    </citation>
    <scope>NUCLEOTIDE SEQUENCE</scope>
    <source>
        <strain evidence="1">MST-FP2251</strain>
    </source>
</reference>
<dbReference type="Proteomes" id="UP001194746">
    <property type="component" value="Unassembled WGS sequence"/>
</dbReference>
<proteinExistence type="predicted"/>
<comment type="caution">
    <text evidence="1">The sequence shown here is derived from an EMBL/GenBank/DDBJ whole genome shotgun (WGS) entry which is preliminary data.</text>
</comment>